<reference evidence="1 2" key="1">
    <citation type="journal article" date="2021" name="Int. J. Syst. Evol. Microbiol.">
        <title>Reticulibacter mediterranei gen. nov., sp. nov., within the new family Reticulibacteraceae fam. nov., and Ktedonospora formicarum gen. nov., sp. nov., Ktedonobacter robiniae sp. nov., Dictyobacter formicarum sp. nov. and Dictyobacter arantiisoli sp. nov., belonging to the class Ktedonobacteria.</title>
        <authorList>
            <person name="Yabe S."/>
            <person name="Zheng Y."/>
            <person name="Wang C.M."/>
            <person name="Sakai Y."/>
            <person name="Abe K."/>
            <person name="Yokota A."/>
            <person name="Donadio S."/>
            <person name="Cavaletti L."/>
            <person name="Monciardini P."/>
        </authorList>
    </citation>
    <scope>NUCLEOTIDE SEQUENCE [LARGE SCALE GENOMIC DNA]</scope>
    <source>
        <strain evidence="1 2">SOSP1-9</strain>
    </source>
</reference>
<protein>
    <recommendedName>
        <fullName evidence="3">LXG domain-containing protein</fullName>
    </recommendedName>
</protein>
<keyword evidence="2" id="KW-1185">Reference proteome</keyword>
<evidence type="ECO:0000313" key="1">
    <source>
        <dbReference type="EMBL" id="GHO87912.1"/>
    </source>
</evidence>
<name>A0ABQ3VNU4_9CHLR</name>
<sequence>MANLTSITQVFVDSLSQVASAAMNTLNQDTSSAHTFYQTCMRLVGNVSGNWTQVYENKFTVNNGRSELIQAKIYDFYSASHSLGSDIESLCSQYDNLSSLVGSGIDDGMGQVNLERFLPAGALEGVLVPELDAFASEVILDYVLDPAGVGASISSALTGKQNEIINNITSTYDQYMQDHKKDKQFQKDLTWSHESACQAVRTLTTRLQTHLNEWANKLYLLVKGYQTAVEEASNIDKIDLSDIAYEIKLNPTAPVLIWQLPNGHLVIAVTGAQKSTADTVMQWIRLYLQNHGLSGKRPSVTLLGFDGGVGIAQQIIGVAYPQLGSGPFYNYSTPAGPPFVDHTGDLPFTITNALFAGQGLNLPPTGTLGSGGIPYQAVSIDPETPNEAGKRPWWNLTTEQWTTIGILGALQLVPGVGEAGDEIAAGEVLNAVSGLGKDKILEYAVSLGWNVTHKEGGEVDTNAAKDFLIQKLEAQIPVAYGPISSPSGG</sequence>
<proteinExistence type="predicted"/>
<gene>
    <name evidence="1" type="ORF">KSZ_59180</name>
</gene>
<organism evidence="1 2">
    <name type="scientific">Dictyobacter formicarum</name>
    <dbReference type="NCBI Taxonomy" id="2778368"/>
    <lineage>
        <taxon>Bacteria</taxon>
        <taxon>Bacillati</taxon>
        <taxon>Chloroflexota</taxon>
        <taxon>Ktedonobacteria</taxon>
        <taxon>Ktedonobacterales</taxon>
        <taxon>Dictyobacteraceae</taxon>
        <taxon>Dictyobacter</taxon>
    </lineage>
</organism>
<evidence type="ECO:0000313" key="2">
    <source>
        <dbReference type="Proteomes" id="UP000635565"/>
    </source>
</evidence>
<dbReference type="Proteomes" id="UP000635565">
    <property type="component" value="Unassembled WGS sequence"/>
</dbReference>
<dbReference type="EMBL" id="BNJJ01000020">
    <property type="protein sequence ID" value="GHO87912.1"/>
    <property type="molecule type" value="Genomic_DNA"/>
</dbReference>
<evidence type="ECO:0008006" key="3">
    <source>
        <dbReference type="Google" id="ProtNLM"/>
    </source>
</evidence>
<dbReference type="RefSeq" id="WP_201365437.1">
    <property type="nucleotide sequence ID" value="NZ_BNJJ01000020.1"/>
</dbReference>
<accession>A0ABQ3VNU4</accession>
<comment type="caution">
    <text evidence="1">The sequence shown here is derived from an EMBL/GenBank/DDBJ whole genome shotgun (WGS) entry which is preliminary data.</text>
</comment>